<keyword evidence="1" id="KW-1133">Transmembrane helix</keyword>
<organism evidence="2 3">
    <name type="scientific">Didymella exigua CBS 183.55</name>
    <dbReference type="NCBI Taxonomy" id="1150837"/>
    <lineage>
        <taxon>Eukaryota</taxon>
        <taxon>Fungi</taxon>
        <taxon>Dikarya</taxon>
        <taxon>Ascomycota</taxon>
        <taxon>Pezizomycotina</taxon>
        <taxon>Dothideomycetes</taxon>
        <taxon>Pleosporomycetidae</taxon>
        <taxon>Pleosporales</taxon>
        <taxon>Pleosporineae</taxon>
        <taxon>Didymellaceae</taxon>
        <taxon>Didymella</taxon>
    </lineage>
</organism>
<dbReference type="GeneID" id="54346171"/>
<feature type="transmembrane region" description="Helical" evidence="1">
    <location>
        <begin position="86"/>
        <end position="105"/>
    </location>
</feature>
<gene>
    <name evidence="2" type="ORF">M421DRAFT_243913</name>
</gene>
<proteinExistence type="predicted"/>
<protein>
    <submittedName>
        <fullName evidence="2">Uncharacterized protein</fullName>
    </submittedName>
</protein>
<accession>A0A6A5RYE4</accession>
<sequence length="269" mass="30056">MPCIPPRQRWASENTACVRRNVLGRRVGWQREHVNGSSREVLLTCFVFSSMMCTGLLLLRYTAIVYGCLLQPLYTAIVYGRRLQPLYTAIVYGCLLQPLYTAIVYGRRLQPLYTAIVYGCLLQPLYTAIVYGRRLQVVAYSVFTVSHAVQQGGIINGFTTGKRQTTVLAHKRRESCGTVSTSAALAGTGGRGEMGYICTRAVHHPQRVLQSLDSFYRHTDSRQKPSRAHAPSHNHLPSARASILKAHAHRCKLLATRSQMIPSPKSRLL</sequence>
<feature type="transmembrane region" description="Helical" evidence="1">
    <location>
        <begin position="112"/>
        <end position="131"/>
    </location>
</feature>
<dbReference type="AlphaFoldDB" id="A0A6A5RYE4"/>
<dbReference type="Proteomes" id="UP000800082">
    <property type="component" value="Unassembled WGS sequence"/>
</dbReference>
<reference evidence="2" key="1">
    <citation type="journal article" date="2020" name="Stud. Mycol.">
        <title>101 Dothideomycetes genomes: a test case for predicting lifestyles and emergence of pathogens.</title>
        <authorList>
            <person name="Haridas S."/>
            <person name="Albert R."/>
            <person name="Binder M."/>
            <person name="Bloem J."/>
            <person name="Labutti K."/>
            <person name="Salamov A."/>
            <person name="Andreopoulos B."/>
            <person name="Baker S."/>
            <person name="Barry K."/>
            <person name="Bills G."/>
            <person name="Bluhm B."/>
            <person name="Cannon C."/>
            <person name="Castanera R."/>
            <person name="Culley D."/>
            <person name="Daum C."/>
            <person name="Ezra D."/>
            <person name="Gonzalez J."/>
            <person name="Henrissat B."/>
            <person name="Kuo A."/>
            <person name="Liang C."/>
            <person name="Lipzen A."/>
            <person name="Lutzoni F."/>
            <person name="Magnuson J."/>
            <person name="Mondo S."/>
            <person name="Nolan M."/>
            <person name="Ohm R."/>
            <person name="Pangilinan J."/>
            <person name="Park H.-J."/>
            <person name="Ramirez L."/>
            <person name="Alfaro M."/>
            <person name="Sun H."/>
            <person name="Tritt A."/>
            <person name="Yoshinaga Y."/>
            <person name="Zwiers L.-H."/>
            <person name="Turgeon B."/>
            <person name="Goodwin S."/>
            <person name="Spatafora J."/>
            <person name="Crous P."/>
            <person name="Grigoriev I."/>
        </authorList>
    </citation>
    <scope>NUCLEOTIDE SEQUENCE</scope>
    <source>
        <strain evidence="2">CBS 183.55</strain>
    </source>
</reference>
<keyword evidence="3" id="KW-1185">Reference proteome</keyword>
<evidence type="ECO:0000313" key="2">
    <source>
        <dbReference type="EMBL" id="KAF1932549.1"/>
    </source>
</evidence>
<evidence type="ECO:0000313" key="3">
    <source>
        <dbReference type="Proteomes" id="UP000800082"/>
    </source>
</evidence>
<name>A0A6A5RYE4_9PLEO</name>
<keyword evidence="1" id="KW-0472">Membrane</keyword>
<dbReference type="RefSeq" id="XP_033452797.1">
    <property type="nucleotide sequence ID" value="XM_033588524.1"/>
</dbReference>
<keyword evidence="1" id="KW-0812">Transmembrane</keyword>
<dbReference type="EMBL" id="ML978958">
    <property type="protein sequence ID" value="KAF1932549.1"/>
    <property type="molecule type" value="Genomic_DNA"/>
</dbReference>
<evidence type="ECO:0000256" key="1">
    <source>
        <dbReference type="SAM" id="Phobius"/>
    </source>
</evidence>